<evidence type="ECO:0000313" key="3">
    <source>
        <dbReference type="Proteomes" id="UP001295740"/>
    </source>
</evidence>
<sequence>MSLAQPPPMPSVRQRRIATKTRPELVLGSLINTAVSFGLSYAGLKFGFKVNMRNLTSRGGLLGLLFAVNLVYDVVDMRHARRIIGARDAWDLSQRKRELWE</sequence>
<gene>
    <name evidence="2" type="ORF">KHLLAP_LOCUS13723</name>
</gene>
<protein>
    <submittedName>
        <fullName evidence="2">Uu.00g013740.m01.CDS01</fullName>
    </submittedName>
</protein>
<feature type="transmembrane region" description="Helical" evidence="1">
    <location>
        <begin position="25"/>
        <end position="44"/>
    </location>
</feature>
<accession>A0AAI8VYT2</accession>
<name>A0AAI8VYT2_9PEZI</name>
<dbReference type="AlphaFoldDB" id="A0AAI8VYT2"/>
<comment type="caution">
    <text evidence="2">The sequence shown here is derived from an EMBL/GenBank/DDBJ whole genome shotgun (WGS) entry which is preliminary data.</text>
</comment>
<dbReference type="Proteomes" id="UP001295740">
    <property type="component" value="Unassembled WGS sequence"/>
</dbReference>
<reference evidence="2" key="1">
    <citation type="submission" date="2023-10" db="EMBL/GenBank/DDBJ databases">
        <authorList>
            <person name="Hackl T."/>
        </authorList>
    </citation>
    <scope>NUCLEOTIDE SEQUENCE</scope>
</reference>
<proteinExistence type="predicted"/>
<dbReference type="EMBL" id="CAUWAG010000020">
    <property type="protein sequence ID" value="CAJ2513255.1"/>
    <property type="molecule type" value="Genomic_DNA"/>
</dbReference>
<keyword evidence="1" id="KW-1133">Transmembrane helix</keyword>
<keyword evidence="1" id="KW-0812">Transmembrane</keyword>
<evidence type="ECO:0000313" key="2">
    <source>
        <dbReference type="EMBL" id="CAJ2513255.1"/>
    </source>
</evidence>
<feature type="transmembrane region" description="Helical" evidence="1">
    <location>
        <begin position="56"/>
        <end position="75"/>
    </location>
</feature>
<organism evidence="2 3">
    <name type="scientific">Anthostomella pinea</name>
    <dbReference type="NCBI Taxonomy" id="933095"/>
    <lineage>
        <taxon>Eukaryota</taxon>
        <taxon>Fungi</taxon>
        <taxon>Dikarya</taxon>
        <taxon>Ascomycota</taxon>
        <taxon>Pezizomycotina</taxon>
        <taxon>Sordariomycetes</taxon>
        <taxon>Xylariomycetidae</taxon>
        <taxon>Xylariales</taxon>
        <taxon>Xylariaceae</taxon>
        <taxon>Anthostomella</taxon>
    </lineage>
</organism>
<keyword evidence="3" id="KW-1185">Reference proteome</keyword>
<keyword evidence="1" id="KW-0472">Membrane</keyword>
<evidence type="ECO:0000256" key="1">
    <source>
        <dbReference type="SAM" id="Phobius"/>
    </source>
</evidence>